<proteinExistence type="predicted"/>
<evidence type="ECO:0000256" key="2">
    <source>
        <dbReference type="SAM" id="Phobius"/>
    </source>
</evidence>
<dbReference type="Proteomes" id="UP000001072">
    <property type="component" value="Unassembled WGS sequence"/>
</dbReference>
<evidence type="ECO:0000313" key="4">
    <source>
        <dbReference type="Proteomes" id="UP000001072"/>
    </source>
</evidence>
<name>F4RML7_MELLP</name>
<dbReference type="KEGG" id="mlr:MELLADRAFT_116555"/>
<keyword evidence="2" id="KW-0472">Membrane</keyword>
<protein>
    <submittedName>
        <fullName evidence="3">Uncharacterized protein</fullName>
    </submittedName>
</protein>
<feature type="transmembrane region" description="Helical" evidence="2">
    <location>
        <begin position="46"/>
        <end position="66"/>
    </location>
</feature>
<dbReference type="HOGENOM" id="CLU_619758_0_0_1"/>
<dbReference type="InParanoid" id="F4RML7"/>
<dbReference type="RefSeq" id="XP_007410277.1">
    <property type="nucleotide sequence ID" value="XM_007410215.1"/>
</dbReference>
<sequence>MNYEGYNEQHQIRLEENQNQTINFKNDFLIRIKLFLRSIRRTQKKFIILNLLLFITSISLISLILYSKQTKNELLKLTKVSFLSTSSTSTQPDGLLPITREVLEKLDQLQNSFDEEDGVHQDSQSTIDPSNQKMPMVTSLPTKPSPATHSSNTHHSSIPAEELDRSICPNQTSLGLSCSFLLPGFIGEQETKAQVHLHQLGLLAIQLNRTLVLPNVSKSRMGTCLSYPFDLYYQTESLNRLGIHTISYHEFIDWTFNRFPNPSAQLVSISDSKIHHSDHTLVKIESDSIETYLSKLPSYISIHWRQETLSIERLKKCSSSLIPRLLKIQKSFPSLTSIYLSTDYPIEEVLNPKQTVIAHSSTFSKLITQDHHVLMKTLFSEIHQIQSDLKFFSFDQLIKQIDLNEEMIKKLIKLPNVMELIKLNKLIPSNKDSKVNEKDLVI</sequence>
<dbReference type="eggNOG" id="ENOG502S3QF">
    <property type="taxonomic scope" value="Eukaryota"/>
</dbReference>
<keyword evidence="2" id="KW-1133">Transmembrane helix</keyword>
<dbReference type="GeneID" id="18925835"/>
<gene>
    <name evidence="3" type="ORF">MELLADRAFT_116555</name>
</gene>
<feature type="compositionally biased region" description="Polar residues" evidence="1">
    <location>
        <begin position="121"/>
        <end position="156"/>
    </location>
</feature>
<evidence type="ECO:0000256" key="1">
    <source>
        <dbReference type="SAM" id="MobiDB-lite"/>
    </source>
</evidence>
<reference evidence="4" key="1">
    <citation type="journal article" date="2011" name="Proc. Natl. Acad. Sci. U.S.A.">
        <title>Obligate biotrophy features unraveled by the genomic analysis of rust fungi.</title>
        <authorList>
            <person name="Duplessis S."/>
            <person name="Cuomo C.A."/>
            <person name="Lin Y.-C."/>
            <person name="Aerts A."/>
            <person name="Tisserant E."/>
            <person name="Veneault-Fourrey C."/>
            <person name="Joly D.L."/>
            <person name="Hacquard S."/>
            <person name="Amselem J."/>
            <person name="Cantarel B.L."/>
            <person name="Chiu R."/>
            <person name="Coutinho P.M."/>
            <person name="Feau N."/>
            <person name="Field M."/>
            <person name="Frey P."/>
            <person name="Gelhaye E."/>
            <person name="Goldberg J."/>
            <person name="Grabherr M.G."/>
            <person name="Kodira C.D."/>
            <person name="Kohler A."/>
            <person name="Kuees U."/>
            <person name="Lindquist E.A."/>
            <person name="Lucas S.M."/>
            <person name="Mago R."/>
            <person name="Mauceli E."/>
            <person name="Morin E."/>
            <person name="Murat C."/>
            <person name="Pangilinan J.L."/>
            <person name="Park R."/>
            <person name="Pearson M."/>
            <person name="Quesneville H."/>
            <person name="Rouhier N."/>
            <person name="Sakthikumar S."/>
            <person name="Salamov A.A."/>
            <person name="Schmutz J."/>
            <person name="Selles B."/>
            <person name="Shapiro H."/>
            <person name="Tanguay P."/>
            <person name="Tuskan G.A."/>
            <person name="Henrissat B."/>
            <person name="Van de Peer Y."/>
            <person name="Rouze P."/>
            <person name="Ellis J.G."/>
            <person name="Dodds P.N."/>
            <person name="Schein J.E."/>
            <person name="Zhong S."/>
            <person name="Hamelin R.C."/>
            <person name="Grigoriev I.V."/>
            <person name="Szabo L.J."/>
            <person name="Martin F."/>
        </authorList>
    </citation>
    <scope>NUCLEOTIDE SEQUENCE [LARGE SCALE GENOMIC DNA]</scope>
    <source>
        <strain evidence="4">98AG31 / pathotype 3-4-7</strain>
    </source>
</reference>
<feature type="region of interest" description="Disordered" evidence="1">
    <location>
        <begin position="114"/>
        <end position="159"/>
    </location>
</feature>
<dbReference type="VEuPathDB" id="FungiDB:MELLADRAFT_116555"/>
<keyword evidence="4" id="KW-1185">Reference proteome</keyword>
<dbReference type="EMBL" id="GL883108">
    <property type="protein sequence ID" value="EGG06443.1"/>
    <property type="molecule type" value="Genomic_DNA"/>
</dbReference>
<keyword evidence="2" id="KW-0812">Transmembrane</keyword>
<evidence type="ECO:0000313" key="3">
    <source>
        <dbReference type="EMBL" id="EGG06443.1"/>
    </source>
</evidence>
<dbReference type="AlphaFoldDB" id="F4RML7"/>
<organism evidence="4">
    <name type="scientific">Melampsora larici-populina (strain 98AG31 / pathotype 3-4-7)</name>
    <name type="common">Poplar leaf rust fungus</name>
    <dbReference type="NCBI Taxonomy" id="747676"/>
    <lineage>
        <taxon>Eukaryota</taxon>
        <taxon>Fungi</taxon>
        <taxon>Dikarya</taxon>
        <taxon>Basidiomycota</taxon>
        <taxon>Pucciniomycotina</taxon>
        <taxon>Pucciniomycetes</taxon>
        <taxon>Pucciniales</taxon>
        <taxon>Melampsoraceae</taxon>
        <taxon>Melampsora</taxon>
    </lineage>
</organism>
<accession>F4RML7</accession>
<dbReference type="OrthoDB" id="2507346at2759"/>